<organism evidence="2 3">
    <name type="scientific">Alishewanella tabrizica</name>
    <dbReference type="NCBI Taxonomy" id="671278"/>
    <lineage>
        <taxon>Bacteria</taxon>
        <taxon>Pseudomonadati</taxon>
        <taxon>Pseudomonadota</taxon>
        <taxon>Gammaproteobacteria</taxon>
        <taxon>Alteromonadales</taxon>
        <taxon>Alteromonadaceae</taxon>
        <taxon>Alishewanella</taxon>
    </lineage>
</organism>
<evidence type="ECO:0000313" key="3">
    <source>
        <dbReference type="Proteomes" id="UP000634667"/>
    </source>
</evidence>
<evidence type="ECO:0000313" key="2">
    <source>
        <dbReference type="EMBL" id="GGW68990.1"/>
    </source>
</evidence>
<dbReference type="RefSeq" id="WP_229797067.1">
    <property type="nucleotide sequence ID" value="NZ_BMYR01000011.1"/>
</dbReference>
<dbReference type="Proteomes" id="UP000634667">
    <property type="component" value="Unassembled WGS sequence"/>
</dbReference>
<sequence length="290" mass="32419">MCKRITLLLAALLLSAANDVLAQQQKVVWLQTDWAPHQIVDGPLAGQGTFDVLQTRLSRLLPHYQHEIQLTSLGRIEPLLLSTHITVCVIGSSFTEQRATTRYYSLPIAIGSGFAINYVAGSKVAAIVGDQQYIDLTKIAFNQQLLGAYQPNRYYPDVISSVIQHPEATLLANEFSSGLNVAALLTSGRLDYVIEYPERIQFFQRAITTAPTIVSTAISGTEFFSLRYVTCNKTTLGERVINDINQLLPALWQADDYAEVLFSWLDQQARALLMPKFEEVRQDMAKKNRP</sequence>
<name>A0ABQ2WT37_9ALTE</name>
<gene>
    <name evidence="2" type="ORF">GCM10008111_26330</name>
</gene>
<protein>
    <recommendedName>
        <fullName evidence="4">Solute-binding protein family 3/N-terminal domain-containing protein</fullName>
    </recommendedName>
</protein>
<evidence type="ECO:0008006" key="4">
    <source>
        <dbReference type="Google" id="ProtNLM"/>
    </source>
</evidence>
<proteinExistence type="predicted"/>
<keyword evidence="3" id="KW-1185">Reference proteome</keyword>
<keyword evidence="1" id="KW-0732">Signal</keyword>
<comment type="caution">
    <text evidence="2">The sequence shown here is derived from an EMBL/GenBank/DDBJ whole genome shotgun (WGS) entry which is preliminary data.</text>
</comment>
<feature type="chain" id="PRO_5047203473" description="Solute-binding protein family 3/N-terminal domain-containing protein" evidence="1">
    <location>
        <begin position="23"/>
        <end position="290"/>
    </location>
</feature>
<dbReference type="EMBL" id="BMYR01000011">
    <property type="protein sequence ID" value="GGW68990.1"/>
    <property type="molecule type" value="Genomic_DNA"/>
</dbReference>
<evidence type="ECO:0000256" key="1">
    <source>
        <dbReference type="SAM" id="SignalP"/>
    </source>
</evidence>
<accession>A0ABQ2WT37</accession>
<dbReference type="SUPFAM" id="SSF53850">
    <property type="entry name" value="Periplasmic binding protein-like II"/>
    <property type="match status" value="1"/>
</dbReference>
<reference evidence="3" key="1">
    <citation type="journal article" date="2019" name="Int. J. Syst. Evol. Microbiol.">
        <title>The Global Catalogue of Microorganisms (GCM) 10K type strain sequencing project: providing services to taxonomists for standard genome sequencing and annotation.</title>
        <authorList>
            <consortium name="The Broad Institute Genomics Platform"/>
            <consortium name="The Broad Institute Genome Sequencing Center for Infectious Disease"/>
            <person name="Wu L."/>
            <person name="Ma J."/>
        </authorList>
    </citation>
    <scope>NUCLEOTIDE SEQUENCE [LARGE SCALE GENOMIC DNA]</scope>
    <source>
        <strain evidence="3">KCTC 23723</strain>
    </source>
</reference>
<feature type="signal peptide" evidence="1">
    <location>
        <begin position="1"/>
        <end position="22"/>
    </location>
</feature>